<dbReference type="Gene3D" id="3.40.190.10">
    <property type="entry name" value="Periplasmic binding protein-like II"/>
    <property type="match status" value="1"/>
</dbReference>
<protein>
    <submittedName>
        <fullName evidence="2">Uncharacterized protein</fullName>
    </submittedName>
</protein>
<sequence>MLNSAVGPYNFALGNSVRVSVGKLVLLALLAAAPLPAFAKDAALVVAKNSKVTAVQSAAFIKAFKSAPARLADGQEIILVVKLLKTPETQAVASKLLAQTPEGLSQMATNRSIIVVNSDAEVIRLVSSTPNAVGVVDTYSITSEIVVVKVDGKLPLEPGYLLHYH</sequence>
<name>A0A2U3JY48_9BACT</name>
<evidence type="ECO:0000256" key="1">
    <source>
        <dbReference type="SAM" id="SignalP"/>
    </source>
</evidence>
<evidence type="ECO:0000313" key="3">
    <source>
        <dbReference type="Proteomes" id="UP000238701"/>
    </source>
</evidence>
<feature type="signal peptide" evidence="1">
    <location>
        <begin position="1"/>
        <end position="39"/>
    </location>
</feature>
<dbReference type="SUPFAM" id="SSF53850">
    <property type="entry name" value="Periplasmic binding protein-like II"/>
    <property type="match status" value="1"/>
</dbReference>
<dbReference type="AlphaFoldDB" id="A0A2U3JY48"/>
<keyword evidence="1" id="KW-0732">Signal</keyword>
<reference evidence="3" key="1">
    <citation type="submission" date="2018-02" db="EMBL/GenBank/DDBJ databases">
        <authorList>
            <person name="Hausmann B."/>
        </authorList>
    </citation>
    <scope>NUCLEOTIDE SEQUENCE [LARGE SCALE GENOMIC DNA]</scope>
    <source>
        <strain evidence="3">Peat soil MAG SbA1</strain>
    </source>
</reference>
<dbReference type="Proteomes" id="UP000238701">
    <property type="component" value="Unassembled WGS sequence"/>
</dbReference>
<dbReference type="EMBL" id="OMOD01000007">
    <property type="protein sequence ID" value="SPF32301.1"/>
    <property type="molecule type" value="Genomic_DNA"/>
</dbReference>
<feature type="chain" id="PRO_5015445307" evidence="1">
    <location>
        <begin position="40"/>
        <end position="165"/>
    </location>
</feature>
<accession>A0A2U3JY48</accession>
<organism evidence="2 3">
    <name type="scientific">Candidatus Sulfotelmatobacter kueseliae</name>
    <dbReference type="NCBI Taxonomy" id="2042962"/>
    <lineage>
        <taxon>Bacteria</taxon>
        <taxon>Pseudomonadati</taxon>
        <taxon>Acidobacteriota</taxon>
        <taxon>Terriglobia</taxon>
        <taxon>Terriglobales</taxon>
        <taxon>Candidatus Korobacteraceae</taxon>
        <taxon>Candidatus Sulfotelmatobacter</taxon>
    </lineage>
</organism>
<gene>
    <name evidence="2" type="ORF">SBA1_1040069</name>
</gene>
<proteinExistence type="predicted"/>
<evidence type="ECO:0000313" key="2">
    <source>
        <dbReference type="EMBL" id="SPF32301.1"/>
    </source>
</evidence>